<evidence type="ECO:0000259" key="1">
    <source>
        <dbReference type="Pfam" id="PF13369"/>
    </source>
</evidence>
<dbReference type="AlphaFoldDB" id="A0A7J0F8J3"/>
<reference evidence="2 3" key="1">
    <citation type="submission" date="2019-07" db="EMBL/GenBank/DDBJ databases">
        <title>De Novo Assembly of kiwifruit Actinidia rufa.</title>
        <authorList>
            <person name="Sugita-Konishi S."/>
            <person name="Sato K."/>
            <person name="Mori E."/>
            <person name="Abe Y."/>
            <person name="Kisaki G."/>
            <person name="Hamano K."/>
            <person name="Suezawa K."/>
            <person name="Otani M."/>
            <person name="Fukuda T."/>
            <person name="Manabe T."/>
            <person name="Gomi K."/>
            <person name="Tabuchi M."/>
            <person name="Akimitsu K."/>
            <person name="Kataoka I."/>
        </authorList>
    </citation>
    <scope>NUCLEOTIDE SEQUENCE [LARGE SCALE GENOMIC DNA]</scope>
    <source>
        <strain evidence="3">cv. Fuchu</strain>
    </source>
</reference>
<accession>A0A7J0F8J3</accession>
<dbReference type="PANTHER" id="PTHR31350:SF29">
    <property type="entry name" value="PROTEIN SIRB1 N-TERMINAL DOMAIN-CONTAINING PROTEIN"/>
    <property type="match status" value="1"/>
</dbReference>
<dbReference type="OrthoDB" id="611769at2759"/>
<sequence>MSGLALASTIYQLRVHITLPSSSSSSPSSPSHIFREGFDLGRTALYIAAEDDSLISHSSVPLPVDAFLERLDDHSMRFCTQYSSSFRSSPENIIECLERYLYVDKGFRRTNARNQSEQRALYLPSVLTHRLGSATMLSLIYSEILKMLRLWGLLDFDIEIFFPHNPVSLPRGYRKQKSKESDQPHIMTSESLLMEILRDLKNAFWPFQLDNNRSLFLRAAHAANYSDGSNNAEESAFNLASAKAARHRLERGVWTSVRFGDMRRALSACERLILLETDPKELRDYSVLLYHCGFYEESLQFLRYYQDAKKESSDSLIDVEEDAVEKIDHPPQPYFDEGRYVDLALPCGAFSEWHRIMWHTPYGCIVASPPMRTCHVSHGGY</sequence>
<organism evidence="2 3">
    <name type="scientific">Actinidia rufa</name>
    <dbReference type="NCBI Taxonomy" id="165716"/>
    <lineage>
        <taxon>Eukaryota</taxon>
        <taxon>Viridiplantae</taxon>
        <taxon>Streptophyta</taxon>
        <taxon>Embryophyta</taxon>
        <taxon>Tracheophyta</taxon>
        <taxon>Spermatophyta</taxon>
        <taxon>Magnoliopsida</taxon>
        <taxon>eudicotyledons</taxon>
        <taxon>Gunneridae</taxon>
        <taxon>Pentapetalae</taxon>
        <taxon>asterids</taxon>
        <taxon>Ericales</taxon>
        <taxon>Actinidiaceae</taxon>
        <taxon>Actinidia</taxon>
    </lineage>
</organism>
<dbReference type="InterPro" id="IPR032698">
    <property type="entry name" value="SirB1_N"/>
</dbReference>
<evidence type="ECO:0000313" key="3">
    <source>
        <dbReference type="Proteomes" id="UP000585474"/>
    </source>
</evidence>
<dbReference type="PANTHER" id="PTHR31350">
    <property type="entry name" value="SI:DKEY-261L7.2"/>
    <property type="match status" value="1"/>
</dbReference>
<name>A0A7J0F8J3_9ERIC</name>
<dbReference type="Pfam" id="PF13369">
    <property type="entry name" value="Transglut_core2"/>
    <property type="match status" value="1"/>
</dbReference>
<evidence type="ECO:0000313" key="2">
    <source>
        <dbReference type="EMBL" id="GFY94923.1"/>
    </source>
</evidence>
<protein>
    <recommendedName>
        <fullName evidence="1">Protein SirB1 N-terminal domain-containing protein</fullName>
    </recommendedName>
</protein>
<comment type="caution">
    <text evidence="2">The sequence shown here is derived from an EMBL/GenBank/DDBJ whole genome shotgun (WGS) entry which is preliminary data.</text>
</comment>
<dbReference type="EMBL" id="BJWL01000010">
    <property type="protein sequence ID" value="GFY94923.1"/>
    <property type="molecule type" value="Genomic_DNA"/>
</dbReference>
<feature type="domain" description="Protein SirB1 N-terminal" evidence="1">
    <location>
        <begin position="67"/>
        <end position="149"/>
    </location>
</feature>
<dbReference type="Proteomes" id="UP000585474">
    <property type="component" value="Unassembled WGS sequence"/>
</dbReference>
<keyword evidence="3" id="KW-1185">Reference proteome</keyword>
<gene>
    <name evidence="2" type="ORF">Acr_10g0003080</name>
</gene>
<proteinExistence type="predicted"/>